<dbReference type="Proteomes" id="UP001345219">
    <property type="component" value="Chromosome 9"/>
</dbReference>
<dbReference type="SUPFAM" id="SSF53335">
    <property type="entry name" value="S-adenosyl-L-methionine-dependent methyltransferases"/>
    <property type="match status" value="1"/>
</dbReference>
<organism evidence="1 2">
    <name type="scientific">Trapa incisa</name>
    <dbReference type="NCBI Taxonomy" id="236973"/>
    <lineage>
        <taxon>Eukaryota</taxon>
        <taxon>Viridiplantae</taxon>
        <taxon>Streptophyta</taxon>
        <taxon>Embryophyta</taxon>
        <taxon>Tracheophyta</taxon>
        <taxon>Spermatophyta</taxon>
        <taxon>Magnoliopsida</taxon>
        <taxon>eudicotyledons</taxon>
        <taxon>Gunneridae</taxon>
        <taxon>Pentapetalae</taxon>
        <taxon>rosids</taxon>
        <taxon>malvids</taxon>
        <taxon>Myrtales</taxon>
        <taxon>Lythraceae</taxon>
        <taxon>Trapa</taxon>
    </lineage>
</organism>
<reference evidence="1 2" key="1">
    <citation type="journal article" date="2023" name="Hortic Res">
        <title>Pangenome of water caltrop reveals structural variations and asymmetric subgenome divergence after allopolyploidization.</title>
        <authorList>
            <person name="Zhang X."/>
            <person name="Chen Y."/>
            <person name="Wang L."/>
            <person name="Yuan Y."/>
            <person name="Fang M."/>
            <person name="Shi L."/>
            <person name="Lu R."/>
            <person name="Comes H.P."/>
            <person name="Ma Y."/>
            <person name="Chen Y."/>
            <person name="Huang G."/>
            <person name="Zhou Y."/>
            <person name="Zheng Z."/>
            <person name="Qiu Y."/>
        </authorList>
    </citation>
    <scope>NUCLEOTIDE SEQUENCE [LARGE SCALE GENOMIC DNA]</scope>
    <source>
        <tissue evidence="1">Roots</tissue>
    </source>
</reference>
<dbReference type="Gene3D" id="3.40.50.150">
    <property type="entry name" value="Vaccinia Virus protein VP39"/>
    <property type="match status" value="1"/>
</dbReference>
<dbReference type="AlphaFoldDB" id="A0AAN7GRC7"/>
<dbReference type="Pfam" id="PF10294">
    <property type="entry name" value="Methyltransf_16"/>
    <property type="match status" value="1"/>
</dbReference>
<protein>
    <recommendedName>
        <fullName evidence="3">FAM86 N-terminal domain-containing protein</fullName>
    </recommendedName>
</protein>
<dbReference type="InterPro" id="IPR029063">
    <property type="entry name" value="SAM-dependent_MTases_sf"/>
</dbReference>
<evidence type="ECO:0000313" key="2">
    <source>
        <dbReference type="Proteomes" id="UP001345219"/>
    </source>
</evidence>
<sequence length="397" mass="43696">MSGLIKARSLSMVPPMAGGGQGLPPLSCLYLVSSFLAMEPTDTVLTYARLCGGGSVTESVQRFIWDRCLREAIGKSHAPYLRNFLKKLISEIELKHGDVLDELYELLTNSLAYSNEANSLNGNVRALKCISFLFPEDFYEHQSCSMTNRLLVSLSCSLNMLEGDTGCSIWPSSLFLAEYILSYPQIFSKKSCFELGSGVGLVGICLAHAKANEVILSDGDLSTLANMKLNLSLNNLNLDDNHEFEYLKSQSSVKCLHLPWESAAETELLALNPDIILGADIIYNPSCLPDLVRVLSTLLHHEKSRSPFEDMSSPKEHPVAYISSVIRNTETFDRFLGLLEAANLAIVDLTPTCQPLSLLPYMQSYNRSTIRFFMLSGKQNGSQASQSSLKLGCIPAN</sequence>
<keyword evidence="2" id="KW-1185">Reference proteome</keyword>
<name>A0AAN7GRC7_9MYRT</name>
<dbReference type="PANTHER" id="PTHR14614:SF130">
    <property type="entry name" value="PROTEIN-LYSINE N-METHYLTRANSFERASE EEF2KMT"/>
    <property type="match status" value="1"/>
</dbReference>
<comment type="caution">
    <text evidence="1">The sequence shown here is derived from an EMBL/GenBank/DDBJ whole genome shotgun (WGS) entry which is preliminary data.</text>
</comment>
<dbReference type="FunFam" id="3.40.50.150:FF:000793">
    <property type="entry name" value="FACT complex subunit SPT16"/>
    <property type="match status" value="1"/>
</dbReference>
<evidence type="ECO:0000313" key="1">
    <source>
        <dbReference type="EMBL" id="KAK4744707.1"/>
    </source>
</evidence>
<dbReference type="InterPro" id="IPR019410">
    <property type="entry name" value="Methyltransf_16"/>
</dbReference>
<evidence type="ECO:0008006" key="3">
    <source>
        <dbReference type="Google" id="ProtNLM"/>
    </source>
</evidence>
<accession>A0AAN7GRC7</accession>
<gene>
    <name evidence="1" type="ORF">SAY87_011019</name>
</gene>
<dbReference type="PANTHER" id="PTHR14614">
    <property type="entry name" value="HEPATOCELLULAR CARCINOMA-ASSOCIATED ANTIGEN"/>
    <property type="match status" value="1"/>
</dbReference>
<proteinExistence type="predicted"/>
<dbReference type="EMBL" id="JAXIOK010000022">
    <property type="protein sequence ID" value="KAK4744707.1"/>
    <property type="molecule type" value="Genomic_DNA"/>
</dbReference>